<gene>
    <name evidence="2" type="ORF">EV193_110177</name>
</gene>
<comment type="caution">
    <text evidence="2">The sequence shown here is derived from an EMBL/GenBank/DDBJ whole genome shotgun (WGS) entry which is preliminary data.</text>
</comment>
<protein>
    <recommendedName>
        <fullName evidence="4">Secreted protein</fullName>
    </recommendedName>
</protein>
<accession>A0A4V2ERT9</accession>
<dbReference type="EMBL" id="SGWQ01000010">
    <property type="protein sequence ID" value="RZS34027.1"/>
    <property type="molecule type" value="Genomic_DNA"/>
</dbReference>
<dbReference type="AlphaFoldDB" id="A0A4V2ERT9"/>
<feature type="chain" id="PRO_5020307652" description="Secreted protein" evidence="1">
    <location>
        <begin position="36"/>
        <end position="149"/>
    </location>
</feature>
<evidence type="ECO:0000256" key="1">
    <source>
        <dbReference type="SAM" id="SignalP"/>
    </source>
</evidence>
<sequence length="149" mass="16208">MSTRHRFASALMVTGLLTAGLFTVASTASPGTAQARCDGRNQIRSDYWTGGVRRAYEDPVGGTCDGNNYYQGDLVDPVRDGACVEVQFLDGSVPWTRAADGRSCVTGARQRFWHRDVNGTSAAWERFCADQYGCGWGRNGESQGLNHGY</sequence>
<dbReference type="OrthoDB" id="3387888at2"/>
<reference evidence="2 3" key="1">
    <citation type="submission" date="2019-02" db="EMBL/GenBank/DDBJ databases">
        <title>Genomic Encyclopedia of Type Strains, Phase IV (KMG-IV): sequencing the most valuable type-strain genomes for metagenomic binning, comparative biology and taxonomic classification.</title>
        <authorList>
            <person name="Goeker M."/>
        </authorList>
    </citation>
    <scope>NUCLEOTIDE SEQUENCE [LARGE SCALE GENOMIC DNA]</scope>
    <source>
        <strain evidence="2 3">DSM 101727</strain>
    </source>
</reference>
<proteinExistence type="predicted"/>
<feature type="signal peptide" evidence="1">
    <location>
        <begin position="1"/>
        <end position="35"/>
    </location>
</feature>
<dbReference type="RefSeq" id="WP_130347360.1">
    <property type="nucleotide sequence ID" value="NZ_SGWQ01000010.1"/>
</dbReference>
<keyword evidence="1" id="KW-0732">Signal</keyword>
<evidence type="ECO:0000313" key="2">
    <source>
        <dbReference type="EMBL" id="RZS34027.1"/>
    </source>
</evidence>
<evidence type="ECO:0008006" key="4">
    <source>
        <dbReference type="Google" id="ProtNLM"/>
    </source>
</evidence>
<dbReference type="Proteomes" id="UP000294257">
    <property type="component" value="Unassembled WGS sequence"/>
</dbReference>
<keyword evidence="3" id="KW-1185">Reference proteome</keyword>
<name>A0A4V2ERT9_9PSEU</name>
<evidence type="ECO:0000313" key="3">
    <source>
        <dbReference type="Proteomes" id="UP000294257"/>
    </source>
</evidence>
<organism evidence="2 3">
    <name type="scientific">Herbihabitans rhizosphaerae</name>
    <dbReference type="NCBI Taxonomy" id="1872711"/>
    <lineage>
        <taxon>Bacteria</taxon>
        <taxon>Bacillati</taxon>
        <taxon>Actinomycetota</taxon>
        <taxon>Actinomycetes</taxon>
        <taxon>Pseudonocardiales</taxon>
        <taxon>Pseudonocardiaceae</taxon>
        <taxon>Herbihabitans</taxon>
    </lineage>
</organism>